<dbReference type="InParanoid" id="A0A067MTB3"/>
<dbReference type="AlphaFoldDB" id="A0A067MTB3"/>
<accession>A0A067MTB3</accession>
<dbReference type="EMBL" id="KL198020">
    <property type="protein sequence ID" value="KDQ18988.1"/>
    <property type="molecule type" value="Genomic_DNA"/>
</dbReference>
<dbReference type="HOGENOM" id="CLU_2049328_0_0_1"/>
<gene>
    <name evidence="1" type="ORF">BOTBODRAFT_480787</name>
</gene>
<proteinExistence type="predicted"/>
<evidence type="ECO:0000313" key="2">
    <source>
        <dbReference type="Proteomes" id="UP000027195"/>
    </source>
</evidence>
<organism evidence="1 2">
    <name type="scientific">Botryobasidium botryosum (strain FD-172 SS1)</name>
    <dbReference type="NCBI Taxonomy" id="930990"/>
    <lineage>
        <taxon>Eukaryota</taxon>
        <taxon>Fungi</taxon>
        <taxon>Dikarya</taxon>
        <taxon>Basidiomycota</taxon>
        <taxon>Agaricomycotina</taxon>
        <taxon>Agaricomycetes</taxon>
        <taxon>Cantharellales</taxon>
        <taxon>Botryobasidiaceae</taxon>
        <taxon>Botryobasidium</taxon>
    </lineage>
</organism>
<sequence>MFMSSAFRWLACVGIATFIRLASFGLRPLSSSSLSLSTSAIVLFPPIESDPPIADGMPWLFYAIRQPDDMLAEPGGQWRRGASAEHQWDFKYTHLKIVFGNGWRSNPTVRHRKLSGCCYG</sequence>
<evidence type="ECO:0000313" key="1">
    <source>
        <dbReference type="EMBL" id="KDQ18988.1"/>
    </source>
</evidence>
<name>A0A067MTB3_BOTB1</name>
<keyword evidence="2" id="KW-1185">Reference proteome</keyword>
<dbReference type="Proteomes" id="UP000027195">
    <property type="component" value="Unassembled WGS sequence"/>
</dbReference>
<reference evidence="2" key="1">
    <citation type="journal article" date="2014" name="Proc. Natl. Acad. Sci. U.S.A.">
        <title>Extensive sampling of basidiomycete genomes demonstrates inadequacy of the white-rot/brown-rot paradigm for wood decay fungi.</title>
        <authorList>
            <person name="Riley R."/>
            <person name="Salamov A.A."/>
            <person name="Brown D.W."/>
            <person name="Nagy L.G."/>
            <person name="Floudas D."/>
            <person name="Held B.W."/>
            <person name="Levasseur A."/>
            <person name="Lombard V."/>
            <person name="Morin E."/>
            <person name="Otillar R."/>
            <person name="Lindquist E.A."/>
            <person name="Sun H."/>
            <person name="LaButti K.M."/>
            <person name="Schmutz J."/>
            <person name="Jabbour D."/>
            <person name="Luo H."/>
            <person name="Baker S.E."/>
            <person name="Pisabarro A.G."/>
            <person name="Walton J.D."/>
            <person name="Blanchette R.A."/>
            <person name="Henrissat B."/>
            <person name="Martin F."/>
            <person name="Cullen D."/>
            <person name="Hibbett D.S."/>
            <person name="Grigoriev I.V."/>
        </authorList>
    </citation>
    <scope>NUCLEOTIDE SEQUENCE [LARGE SCALE GENOMIC DNA]</scope>
    <source>
        <strain evidence="2">FD-172 SS1</strain>
    </source>
</reference>
<protein>
    <submittedName>
        <fullName evidence="1">Uncharacterized protein</fullName>
    </submittedName>
</protein>